<dbReference type="Gramene" id="evm.model.09.288">
    <property type="protein sequence ID" value="cds.evm.model.09.288"/>
    <property type="gene ID" value="evm.TU.09.288"/>
</dbReference>
<evidence type="ECO:0000313" key="1">
    <source>
        <dbReference type="EnsemblPlants" id="cds.evm.model.09.288"/>
    </source>
</evidence>
<sequence length="143" mass="16609">MKYLGIPLRPTKWKAEDCGIIIKKITQRLHNWASKHLSFAGKIQSKVHVASWDKVFFPKAYGDLGFKDGAKWNQVVNSHLFTKDNMARMHIPLELNKCPICEDCVETHEHLFFSCCLSHKVVELVFDWLGNCMWPSDYKGWIS</sequence>
<name>A0A803QFN4_CANSA</name>
<proteinExistence type="predicted"/>
<evidence type="ECO:0008006" key="3">
    <source>
        <dbReference type="Google" id="ProtNLM"/>
    </source>
</evidence>
<organism evidence="1 2">
    <name type="scientific">Cannabis sativa</name>
    <name type="common">Hemp</name>
    <name type="synonym">Marijuana</name>
    <dbReference type="NCBI Taxonomy" id="3483"/>
    <lineage>
        <taxon>Eukaryota</taxon>
        <taxon>Viridiplantae</taxon>
        <taxon>Streptophyta</taxon>
        <taxon>Embryophyta</taxon>
        <taxon>Tracheophyta</taxon>
        <taxon>Spermatophyta</taxon>
        <taxon>Magnoliopsida</taxon>
        <taxon>eudicotyledons</taxon>
        <taxon>Gunneridae</taxon>
        <taxon>Pentapetalae</taxon>
        <taxon>rosids</taxon>
        <taxon>fabids</taxon>
        <taxon>Rosales</taxon>
        <taxon>Cannabaceae</taxon>
        <taxon>Cannabis</taxon>
    </lineage>
</organism>
<evidence type="ECO:0000313" key="2">
    <source>
        <dbReference type="Proteomes" id="UP000596661"/>
    </source>
</evidence>
<keyword evidence="2" id="KW-1185">Reference proteome</keyword>
<dbReference type="PANTHER" id="PTHR33116">
    <property type="entry name" value="REVERSE TRANSCRIPTASE ZINC-BINDING DOMAIN-CONTAINING PROTEIN-RELATED-RELATED"/>
    <property type="match status" value="1"/>
</dbReference>
<dbReference type="PANTHER" id="PTHR33116:SF84">
    <property type="entry name" value="RNA-DIRECTED DNA POLYMERASE"/>
    <property type="match status" value="1"/>
</dbReference>
<reference evidence="1" key="1">
    <citation type="submission" date="2018-11" db="EMBL/GenBank/DDBJ databases">
        <authorList>
            <person name="Grassa J C."/>
        </authorList>
    </citation>
    <scope>NUCLEOTIDE SEQUENCE [LARGE SCALE GENOMIC DNA]</scope>
</reference>
<dbReference type="EMBL" id="UZAU01000721">
    <property type="status" value="NOT_ANNOTATED_CDS"/>
    <property type="molecule type" value="Genomic_DNA"/>
</dbReference>
<dbReference type="Proteomes" id="UP000596661">
    <property type="component" value="Chromosome 9"/>
</dbReference>
<accession>A0A803QFN4</accession>
<dbReference type="EnsemblPlants" id="evm.model.09.288">
    <property type="protein sequence ID" value="cds.evm.model.09.288"/>
    <property type="gene ID" value="evm.TU.09.288"/>
</dbReference>
<dbReference type="AlphaFoldDB" id="A0A803QFN4"/>
<reference evidence="1" key="2">
    <citation type="submission" date="2021-03" db="UniProtKB">
        <authorList>
            <consortium name="EnsemblPlants"/>
        </authorList>
    </citation>
    <scope>IDENTIFICATION</scope>
</reference>
<protein>
    <recommendedName>
        <fullName evidence="3">Reverse transcriptase zinc-binding domain-containing protein</fullName>
    </recommendedName>
</protein>